<organism evidence="2 3">
    <name type="scientific">Paenibacillus durus ATCC 35681</name>
    <dbReference type="NCBI Taxonomy" id="1333534"/>
    <lineage>
        <taxon>Bacteria</taxon>
        <taxon>Bacillati</taxon>
        <taxon>Bacillota</taxon>
        <taxon>Bacilli</taxon>
        <taxon>Bacillales</taxon>
        <taxon>Paenibacillaceae</taxon>
        <taxon>Paenibacillus</taxon>
    </lineage>
</organism>
<name>A0A0F7F9D0_PAEDU</name>
<gene>
    <name evidence="2" type="ORF">VK70_07480</name>
</gene>
<evidence type="ECO:0000313" key="3">
    <source>
        <dbReference type="Proteomes" id="UP000034189"/>
    </source>
</evidence>
<accession>A0A0F7F9D0</accession>
<reference evidence="2 3" key="1">
    <citation type="submission" date="2015-03" db="EMBL/GenBank/DDBJ databases">
        <authorList>
            <person name="Abdul Halim M."/>
        </authorList>
    </citation>
    <scope>NUCLEOTIDE SEQUENCE [LARGE SCALE GENOMIC DNA]</scope>
    <source>
        <strain evidence="2 3">ATCC 35681</strain>
    </source>
</reference>
<dbReference type="PATRIC" id="fig|1333534.5.peg.1636"/>
<evidence type="ECO:0000256" key="1">
    <source>
        <dbReference type="SAM" id="SignalP"/>
    </source>
</evidence>
<dbReference type="EMBL" id="CP011114">
    <property type="protein sequence ID" value="AKG34429.1"/>
    <property type="molecule type" value="Genomic_DNA"/>
</dbReference>
<protein>
    <recommendedName>
        <fullName evidence="4">Lipoprotein</fullName>
    </recommendedName>
</protein>
<feature type="chain" id="PRO_5002515360" description="Lipoprotein" evidence="1">
    <location>
        <begin position="21"/>
        <end position="160"/>
    </location>
</feature>
<evidence type="ECO:0008006" key="4">
    <source>
        <dbReference type="Google" id="ProtNLM"/>
    </source>
</evidence>
<dbReference type="PROSITE" id="PS51257">
    <property type="entry name" value="PROKAR_LIPOPROTEIN"/>
    <property type="match status" value="1"/>
</dbReference>
<dbReference type="Proteomes" id="UP000034189">
    <property type="component" value="Chromosome"/>
</dbReference>
<proteinExistence type="predicted"/>
<reference evidence="2 3" key="2">
    <citation type="journal article" date="2016" name="Genome Announc.">
        <title>Genome Sequence of a Gram-Positive Diazotroph, Paenibacillus durus Type Strain ATCC 35681.</title>
        <authorList>
            <person name="Halim M.A."/>
            <person name="Rahman A.Y."/>
            <person name="Sim K.S."/>
            <person name="Yam H.C."/>
            <person name="Rahim A.A."/>
            <person name="Ghazali A.H."/>
            <person name="Najimudin N."/>
        </authorList>
    </citation>
    <scope>NUCLEOTIDE SEQUENCE [LARGE SCALE GENOMIC DNA]</scope>
    <source>
        <strain evidence="2 3">ATCC 35681</strain>
    </source>
</reference>
<dbReference type="AlphaFoldDB" id="A0A0F7F9D0"/>
<sequence length="160" mass="17256">MITIKRLGSIGALSVTLVMASCGSIDDGKDKMYGSSADIVKEGDSFSYISRTGSTTARIADREFKGFSGMETIWTLDVEKKADLRIDYFLTVNKGEFKVMLVTSDDRAVTIVEGSGNGTTTVMLDKGRNRIKFVGARTAGKVEIHLQAGKAIKITATSDE</sequence>
<evidence type="ECO:0000313" key="2">
    <source>
        <dbReference type="EMBL" id="AKG34429.1"/>
    </source>
</evidence>
<dbReference type="OrthoDB" id="2046657at2"/>
<dbReference type="HOGENOM" id="CLU_113238_0_0_9"/>
<keyword evidence="1" id="KW-0732">Signal</keyword>
<feature type="signal peptide" evidence="1">
    <location>
        <begin position="1"/>
        <end position="20"/>
    </location>
</feature>
<dbReference type="RefSeq" id="WP_025694371.1">
    <property type="nucleotide sequence ID" value="NZ_ASQQ01000120.1"/>
</dbReference>